<dbReference type="GO" id="GO:0006260">
    <property type="term" value="P:DNA replication"/>
    <property type="evidence" value="ECO:0007669"/>
    <property type="project" value="UniProtKB-KW"/>
</dbReference>
<evidence type="ECO:0000256" key="2">
    <source>
        <dbReference type="ARBA" id="ARBA00009260"/>
    </source>
</evidence>
<evidence type="ECO:0000256" key="7">
    <source>
        <dbReference type="SAM" id="MobiDB-lite"/>
    </source>
</evidence>
<keyword evidence="5" id="KW-0255">Endonuclease</keyword>
<reference evidence="10" key="1">
    <citation type="submission" date="2016-12" db="EMBL/GenBank/DDBJ databases">
        <authorList>
            <person name="Rodrigo-Torres L."/>
            <person name="Arahal R.D."/>
            <person name="Lucena T."/>
        </authorList>
    </citation>
    <scope>NUCLEOTIDE SEQUENCE [LARGE SCALE GENOMIC DNA]</scope>
</reference>
<evidence type="ECO:0000256" key="5">
    <source>
        <dbReference type="ARBA" id="ARBA00022759"/>
    </source>
</evidence>
<gene>
    <name evidence="9" type="ORF">VQ7734_04906</name>
</gene>
<dbReference type="EMBL" id="FRFG01000098">
    <property type="protein sequence ID" value="SHO59129.1"/>
    <property type="molecule type" value="Genomic_DNA"/>
</dbReference>
<keyword evidence="4" id="KW-0540">Nuclease</keyword>
<keyword evidence="3" id="KW-0235">DNA replication</keyword>
<evidence type="ECO:0000256" key="6">
    <source>
        <dbReference type="ARBA" id="ARBA00022801"/>
    </source>
</evidence>
<evidence type="ECO:0000256" key="4">
    <source>
        <dbReference type="ARBA" id="ARBA00022722"/>
    </source>
</evidence>
<evidence type="ECO:0000313" key="9">
    <source>
        <dbReference type="EMBL" id="SHO59129.1"/>
    </source>
</evidence>
<feature type="domain" description="Replication gene A protein-like" evidence="8">
    <location>
        <begin position="174"/>
        <end position="436"/>
    </location>
</feature>
<dbReference type="STRING" id="1117707.VQ7734_04906"/>
<sequence>MKKYTKPTNNPLTKLPDALRQELATYVMKNQPTAPHLAMVADKHISSSGKTPKERVFEFACQVANQFKLPSDIRNYLDKASAARFRKYGFKRALQFIESRSQAAFAALSVLPEPFWKIDTEFKRARLATELSGRAGFHFETSVKMGLSPQETIARIHEFVGASLWMPQFEFVENEERAYSILARLLDESVWRRAIEKSTIAAFENARRAAGMISPHISPYASISACEWLKVRQDRQREWLELMAIESEHGDCVDMSEVHASSQANPENRRHELMTRIAGCQEYADANNHAAVFITMTTPSRFHRLKKRGHYWIENPAFDGSCPRDAHAWLSLNWSRFRSWADRHGLDYYGLRVVEPHQDGTPHWHGVFFMPLDQTGAFIKALQNYQYQQDSAELYDASGKPKHKAMKARFDAKLLDGTEGGAVAYLAKYISKNVDGFGLDDLTDSDNRKAKLQDTVKNVTAWSRQFCFRQFQFQKTPSVTVWRELRRIQDKQEYCLFEKARRAADMGFFSAYFDYMGGHRLPQSLRPIKPRTEAKENKYGETVRHIIGLEGSGLVVLTHETEWKLVKKPAVKQEASQDGGSRRPWSGGNNYTPAEKPTRQQQIISNFLLQCELDRCGPPEYEEFFST</sequence>
<dbReference type="InterPro" id="IPR008766">
    <property type="entry name" value="Replication_gene_A-like"/>
</dbReference>
<dbReference type="RefSeq" id="WP_073586553.1">
    <property type="nucleotide sequence ID" value="NZ_AP024897.1"/>
</dbReference>
<comment type="similarity">
    <text evidence="2">Belongs to the phage GPA family.</text>
</comment>
<dbReference type="OrthoDB" id="5568266at2"/>
<evidence type="ECO:0000259" key="8">
    <source>
        <dbReference type="Pfam" id="PF05840"/>
    </source>
</evidence>
<organism evidence="9 10">
    <name type="scientific">Vibrio quintilis</name>
    <dbReference type="NCBI Taxonomy" id="1117707"/>
    <lineage>
        <taxon>Bacteria</taxon>
        <taxon>Pseudomonadati</taxon>
        <taxon>Pseudomonadota</taxon>
        <taxon>Gammaproteobacteria</taxon>
        <taxon>Vibrionales</taxon>
        <taxon>Vibrionaceae</taxon>
        <taxon>Vibrio</taxon>
    </lineage>
</organism>
<feature type="region of interest" description="Disordered" evidence="7">
    <location>
        <begin position="569"/>
        <end position="597"/>
    </location>
</feature>
<dbReference type="AlphaFoldDB" id="A0A1M7Z2D7"/>
<keyword evidence="6" id="KW-0378">Hydrolase</keyword>
<dbReference type="Pfam" id="PF05840">
    <property type="entry name" value="Phage_GPA"/>
    <property type="match status" value="1"/>
</dbReference>
<dbReference type="GO" id="GO:0016787">
    <property type="term" value="F:hydrolase activity"/>
    <property type="evidence" value="ECO:0007669"/>
    <property type="project" value="UniProtKB-KW"/>
</dbReference>
<dbReference type="Proteomes" id="UP000184600">
    <property type="component" value="Unassembled WGS sequence"/>
</dbReference>
<protein>
    <submittedName>
        <fullName evidence="9">Bacteriophage replication gene A protein (GPA)</fullName>
    </submittedName>
</protein>
<evidence type="ECO:0000313" key="10">
    <source>
        <dbReference type="Proteomes" id="UP000184600"/>
    </source>
</evidence>
<evidence type="ECO:0000256" key="3">
    <source>
        <dbReference type="ARBA" id="ARBA00022705"/>
    </source>
</evidence>
<accession>A0A1M7Z2D7</accession>
<dbReference type="GO" id="GO:0004519">
    <property type="term" value="F:endonuclease activity"/>
    <property type="evidence" value="ECO:0007669"/>
    <property type="project" value="UniProtKB-KW"/>
</dbReference>
<name>A0A1M7Z2D7_9VIBR</name>
<proteinExistence type="inferred from homology"/>
<keyword evidence="10" id="KW-1185">Reference proteome</keyword>
<evidence type="ECO:0000256" key="1">
    <source>
        <dbReference type="ARBA" id="ARBA00003293"/>
    </source>
</evidence>
<comment type="function">
    <text evidence="1">Possible endonuclease which induces a single-strand cut and initiates DNA replication.</text>
</comment>